<sequence>MENPLSLRLIKEEQESSEKLLELLVSSTHSPKGRFSKENSYIMLKRKIETTKNGNTVKLVLPFPHFLWMIGTDPGIPTEKAVQHEPQTEQENMNREHINYEEDK</sequence>
<dbReference type="GeneID" id="61274713"/>
<evidence type="ECO:0000313" key="2">
    <source>
        <dbReference type="EMBL" id="RGU56789.1"/>
    </source>
</evidence>
<organism evidence="2 3">
    <name type="scientific">Odoribacter splanchnicus</name>
    <dbReference type="NCBI Taxonomy" id="28118"/>
    <lineage>
        <taxon>Bacteria</taxon>
        <taxon>Pseudomonadati</taxon>
        <taxon>Bacteroidota</taxon>
        <taxon>Bacteroidia</taxon>
        <taxon>Bacteroidales</taxon>
        <taxon>Odoribacteraceae</taxon>
        <taxon>Odoribacter</taxon>
    </lineage>
</organism>
<proteinExistence type="predicted"/>
<accession>A0A1Y3YHW4</accession>
<dbReference type="RefSeq" id="WP_013611726.1">
    <property type="nucleotide sequence ID" value="NZ_JADMUD010000023.1"/>
</dbReference>
<dbReference type="EMBL" id="QRYC01000008">
    <property type="protein sequence ID" value="RGU56789.1"/>
    <property type="molecule type" value="Genomic_DNA"/>
</dbReference>
<evidence type="ECO:0000256" key="1">
    <source>
        <dbReference type="SAM" id="MobiDB-lite"/>
    </source>
</evidence>
<comment type="caution">
    <text evidence="2">The sequence shown here is derived from an EMBL/GenBank/DDBJ whole genome shotgun (WGS) entry which is preliminary data.</text>
</comment>
<name>A0A1Y3YHW4_9BACT</name>
<protein>
    <submittedName>
        <fullName evidence="2">Uncharacterized protein</fullName>
    </submittedName>
</protein>
<evidence type="ECO:0000313" key="3">
    <source>
        <dbReference type="Proteomes" id="UP000284243"/>
    </source>
</evidence>
<reference evidence="2 3" key="1">
    <citation type="submission" date="2018-08" db="EMBL/GenBank/DDBJ databases">
        <title>A genome reference for cultivated species of the human gut microbiota.</title>
        <authorList>
            <person name="Zou Y."/>
            <person name="Xue W."/>
            <person name="Luo G."/>
        </authorList>
    </citation>
    <scope>NUCLEOTIDE SEQUENCE [LARGE SCALE GENOMIC DNA]</scope>
    <source>
        <strain evidence="2 3">AF16-14</strain>
    </source>
</reference>
<feature type="region of interest" description="Disordered" evidence="1">
    <location>
        <begin position="74"/>
        <end position="104"/>
    </location>
</feature>
<gene>
    <name evidence="2" type="ORF">DWW57_07935</name>
</gene>
<dbReference type="Proteomes" id="UP000284243">
    <property type="component" value="Unassembled WGS sequence"/>
</dbReference>
<dbReference type="AlphaFoldDB" id="A0A1Y3YHW4"/>
<feature type="compositionally biased region" description="Basic and acidic residues" evidence="1">
    <location>
        <begin position="81"/>
        <end position="104"/>
    </location>
</feature>